<evidence type="ECO:0000313" key="2">
    <source>
        <dbReference type="EMBL" id="CAG7588752.1"/>
    </source>
</evidence>
<keyword evidence="1" id="KW-0472">Membrane</keyword>
<dbReference type="Pfam" id="PF05545">
    <property type="entry name" value="FixQ"/>
    <property type="match status" value="1"/>
</dbReference>
<comment type="caution">
    <text evidence="2">The sequence shown here is derived from an EMBL/GenBank/DDBJ whole genome shotgun (WGS) entry which is preliminary data.</text>
</comment>
<accession>A0A8S4C0Q6</accession>
<sequence>MNINFISIAGLVVVIASCIAIVVWLYRPNRSKIYDEYGHIPLKGQDKQSNSD</sequence>
<dbReference type="InterPro" id="IPR008621">
    <property type="entry name" value="Cbb3-typ_cyt_oxidase_comp"/>
</dbReference>
<keyword evidence="1" id="KW-1133">Transmembrane helix</keyword>
<proteinExistence type="predicted"/>
<evidence type="ECO:0000313" key="3">
    <source>
        <dbReference type="Proteomes" id="UP000837675"/>
    </source>
</evidence>
<gene>
    <name evidence="2" type="ORF">MHYMCMPASI_00044</name>
</gene>
<reference evidence="2" key="1">
    <citation type="submission" date="2021-06" db="EMBL/GenBank/DDBJ databases">
        <authorList>
            <person name="Nardi T."/>
            <person name="Nardi T."/>
        </authorList>
    </citation>
    <scope>NUCLEOTIDE SEQUENCE</scope>
</reference>
<evidence type="ECO:0000256" key="1">
    <source>
        <dbReference type="SAM" id="Phobius"/>
    </source>
</evidence>
<dbReference type="AlphaFoldDB" id="A0A8S4C0Q6"/>
<keyword evidence="3" id="KW-1185">Reference proteome</keyword>
<organism evidence="2 3">
    <name type="scientific">Hyalomma marginatum</name>
    <dbReference type="NCBI Taxonomy" id="34627"/>
    <lineage>
        <taxon>Eukaryota</taxon>
        <taxon>Metazoa</taxon>
        <taxon>Ecdysozoa</taxon>
        <taxon>Arthropoda</taxon>
        <taxon>Chelicerata</taxon>
        <taxon>Arachnida</taxon>
        <taxon>Acari</taxon>
        <taxon>Parasitiformes</taxon>
        <taxon>Ixodida</taxon>
        <taxon>Ixodoidea</taxon>
        <taxon>Ixodidae</taxon>
        <taxon>Hyalomminae</taxon>
        <taxon>Hyalomma</taxon>
    </lineage>
</organism>
<protein>
    <submittedName>
        <fullName evidence="2">Cbb3-type cytochrome oxidase component FixQ</fullName>
    </submittedName>
</protein>
<keyword evidence="1" id="KW-0812">Transmembrane</keyword>
<dbReference type="EMBL" id="CAJVAF010000010">
    <property type="protein sequence ID" value="CAG7588752.1"/>
    <property type="molecule type" value="Genomic_DNA"/>
</dbReference>
<name>A0A8S4C0Q6_9ACAR</name>
<dbReference type="Proteomes" id="UP000837675">
    <property type="component" value="Unassembled WGS sequence"/>
</dbReference>
<feature type="transmembrane region" description="Helical" evidence="1">
    <location>
        <begin position="6"/>
        <end position="26"/>
    </location>
</feature>